<comment type="caution">
    <text evidence="1">The sequence shown here is derived from an EMBL/GenBank/DDBJ whole genome shotgun (WGS) entry which is preliminary data.</text>
</comment>
<gene>
    <name evidence="1" type="ORF">BpHYR1_040060</name>
</gene>
<sequence>MKYDQTDHENFIDIDVSRSSGCARNVRREAMKKQDPSEEIDWCDHKYLDSCINELNFTFHLH</sequence>
<dbReference type="EMBL" id="REGN01002451">
    <property type="protein sequence ID" value="RNA28004.1"/>
    <property type="molecule type" value="Genomic_DNA"/>
</dbReference>
<evidence type="ECO:0000313" key="2">
    <source>
        <dbReference type="Proteomes" id="UP000276133"/>
    </source>
</evidence>
<evidence type="ECO:0000313" key="1">
    <source>
        <dbReference type="EMBL" id="RNA28004.1"/>
    </source>
</evidence>
<protein>
    <submittedName>
        <fullName evidence="1">Uncharacterized protein</fullName>
    </submittedName>
</protein>
<organism evidence="1 2">
    <name type="scientific">Brachionus plicatilis</name>
    <name type="common">Marine rotifer</name>
    <name type="synonym">Brachionus muelleri</name>
    <dbReference type="NCBI Taxonomy" id="10195"/>
    <lineage>
        <taxon>Eukaryota</taxon>
        <taxon>Metazoa</taxon>
        <taxon>Spiralia</taxon>
        <taxon>Gnathifera</taxon>
        <taxon>Rotifera</taxon>
        <taxon>Eurotatoria</taxon>
        <taxon>Monogononta</taxon>
        <taxon>Pseudotrocha</taxon>
        <taxon>Ploima</taxon>
        <taxon>Brachionidae</taxon>
        <taxon>Brachionus</taxon>
    </lineage>
</organism>
<proteinExistence type="predicted"/>
<reference evidence="1 2" key="1">
    <citation type="journal article" date="2018" name="Sci. Rep.">
        <title>Genomic signatures of local adaptation to the degree of environmental predictability in rotifers.</title>
        <authorList>
            <person name="Franch-Gras L."/>
            <person name="Hahn C."/>
            <person name="Garcia-Roger E.M."/>
            <person name="Carmona M.J."/>
            <person name="Serra M."/>
            <person name="Gomez A."/>
        </authorList>
    </citation>
    <scope>NUCLEOTIDE SEQUENCE [LARGE SCALE GENOMIC DNA]</scope>
    <source>
        <strain evidence="1">HYR1</strain>
    </source>
</reference>
<name>A0A3M7RWR3_BRAPC</name>
<dbReference type="AlphaFoldDB" id="A0A3M7RWR3"/>
<keyword evidence="2" id="KW-1185">Reference proteome</keyword>
<accession>A0A3M7RWR3</accession>
<dbReference type="Proteomes" id="UP000276133">
    <property type="component" value="Unassembled WGS sequence"/>
</dbReference>